<dbReference type="EMBL" id="CM056810">
    <property type="protein sequence ID" value="KAJ8642735.1"/>
    <property type="molecule type" value="Genomic_DNA"/>
</dbReference>
<dbReference type="Proteomes" id="UP001234297">
    <property type="component" value="Chromosome 2"/>
</dbReference>
<sequence>MVMGDAKEDNSPSRLTISPHLLLLSPPQDTHLPSSPVRPPRPSLSPQNARNPQSGAARGRLSPPCRCRTRSRSMPLLQCRRRPRSSGLLPEPCQFLSMGSGYRFPLARSKLLLLRRPCIGERNQQALGRSPEDQQRHRLDPSPVGEMVSLNGEMSSFRFPSSSPSSTNEWNTEKGESVIDERVMKFRRKRDLLSWNRFFFCALVISISCALLSSFSLSAFRRLGVSFRPVLISSGRNPALNAVNSEYSVADRKISRRRAVQIQETVVFPDQVLIFLKHPSNVPLFTENDVQCIYFPPGSTQPQLDLPPISIDGQDHPNLQIVRCPIPPRGFIPTVARLGQPPLPARPARAWDSIAYEALIDGDNTTVVFIKGLNLRPERAADPSRFECVYGWNFTGPRFLLSSVALSVAQEIVRCKTPLILLKHPKKLGTIKVTVRPKGKKRAFNSLARPEFRPEPDPPAGQPKPHAMCSCTMVRNQARFIPEWVMYHAQLGVDRWFIYDNNSDDDIDEIVDSLGESNFNVSRHTWPWIKTQEAGFAHCALRARGVCEWVGFFDVDEFLYLPSNLTLQDVLRNHSGLPWVGELRTSCHSFGPSGLRKAPPEGVTVGYTCRMGVPERHKSIVKPQALNSTLINVVHHFHLKEGFKYVNMDRGVMVINHYKYQVWEVFKEKFYRRVATYVADWQDEENTGSKDRAPGLGTKAIEPPDWSSRFCDVTDNGLRDWVLKTFMDPNTKLLPWQDGLETSHTSTQIIRLYWCKTSFLCFELLQVEEMSDRRKRQGVENRFICKPVTREGCLHAAIIVGRRRPRSSKFACRRRRSSKALQCPRLCCRNKAC</sequence>
<comment type="caution">
    <text evidence="1">The sequence shown here is derived from an EMBL/GenBank/DDBJ whole genome shotgun (WGS) entry which is preliminary data.</text>
</comment>
<organism evidence="1 2">
    <name type="scientific">Persea americana</name>
    <name type="common">Avocado</name>
    <dbReference type="NCBI Taxonomy" id="3435"/>
    <lineage>
        <taxon>Eukaryota</taxon>
        <taxon>Viridiplantae</taxon>
        <taxon>Streptophyta</taxon>
        <taxon>Embryophyta</taxon>
        <taxon>Tracheophyta</taxon>
        <taxon>Spermatophyta</taxon>
        <taxon>Magnoliopsida</taxon>
        <taxon>Magnoliidae</taxon>
        <taxon>Laurales</taxon>
        <taxon>Lauraceae</taxon>
        <taxon>Persea</taxon>
    </lineage>
</organism>
<name>A0ACC2MAR7_PERAE</name>
<protein>
    <submittedName>
        <fullName evidence="1">Uncharacterized protein</fullName>
    </submittedName>
</protein>
<accession>A0ACC2MAR7</accession>
<evidence type="ECO:0000313" key="1">
    <source>
        <dbReference type="EMBL" id="KAJ8642735.1"/>
    </source>
</evidence>
<keyword evidence="2" id="KW-1185">Reference proteome</keyword>
<reference evidence="1 2" key="1">
    <citation type="journal article" date="2022" name="Hortic Res">
        <title>A haplotype resolved chromosomal level avocado genome allows analysis of novel avocado genes.</title>
        <authorList>
            <person name="Nath O."/>
            <person name="Fletcher S.J."/>
            <person name="Hayward A."/>
            <person name="Shaw L.M."/>
            <person name="Masouleh A.K."/>
            <person name="Furtado A."/>
            <person name="Henry R.J."/>
            <person name="Mitter N."/>
        </authorList>
    </citation>
    <scope>NUCLEOTIDE SEQUENCE [LARGE SCALE GENOMIC DNA]</scope>
    <source>
        <strain evidence="2">cv. Hass</strain>
    </source>
</reference>
<proteinExistence type="predicted"/>
<evidence type="ECO:0000313" key="2">
    <source>
        <dbReference type="Proteomes" id="UP001234297"/>
    </source>
</evidence>
<gene>
    <name evidence="1" type="ORF">MRB53_004483</name>
</gene>